<dbReference type="GeneID" id="116286411"/>
<dbReference type="InParanoid" id="A0A6P8GZ42"/>
<protein>
    <submittedName>
        <fullName evidence="3">UPF0739 protein C1orf74 homolog</fullName>
    </submittedName>
</protein>
<keyword evidence="2" id="KW-1185">Reference proteome</keyword>
<dbReference type="FunCoup" id="A0A6P8GZ42">
    <property type="interactions" value="247"/>
</dbReference>
<accession>A0A6P8GZ42</accession>
<organism evidence="2 3">
    <name type="scientific">Actinia tenebrosa</name>
    <name type="common">Australian red waratah sea anemone</name>
    <dbReference type="NCBI Taxonomy" id="6105"/>
    <lineage>
        <taxon>Eukaryota</taxon>
        <taxon>Metazoa</taxon>
        <taxon>Cnidaria</taxon>
        <taxon>Anthozoa</taxon>
        <taxon>Hexacorallia</taxon>
        <taxon>Actiniaria</taxon>
        <taxon>Actiniidae</taxon>
        <taxon>Actinia</taxon>
    </lineage>
</organism>
<comment type="similarity">
    <text evidence="1">Belongs to the UPF0739 family.</text>
</comment>
<evidence type="ECO:0000313" key="2">
    <source>
        <dbReference type="Proteomes" id="UP000515163"/>
    </source>
</evidence>
<gene>
    <name evidence="3" type="primary">LOC116286411</name>
</gene>
<dbReference type="Pfam" id="PF14953">
    <property type="entry name" value="DUF4504"/>
    <property type="match status" value="1"/>
</dbReference>
<evidence type="ECO:0000256" key="1">
    <source>
        <dbReference type="ARBA" id="ARBA00007065"/>
    </source>
</evidence>
<reference evidence="3" key="1">
    <citation type="submission" date="2025-08" db="UniProtKB">
        <authorList>
            <consortium name="RefSeq"/>
        </authorList>
    </citation>
    <scope>IDENTIFICATION</scope>
    <source>
        <tissue evidence="3">Tentacle</tissue>
    </source>
</reference>
<evidence type="ECO:0000313" key="3">
    <source>
        <dbReference type="RefSeq" id="XP_031548788.1"/>
    </source>
</evidence>
<name>A0A6P8GZ42_ACTTE</name>
<dbReference type="PANTHER" id="PTHR31366">
    <property type="entry name" value="UPF0739 PROTEIN C1ORF74"/>
    <property type="match status" value="1"/>
</dbReference>
<dbReference type="Proteomes" id="UP000515163">
    <property type="component" value="Unplaced"/>
</dbReference>
<dbReference type="PANTHER" id="PTHR31366:SF2">
    <property type="entry name" value="UPF0739 PROTEIN C1ORF74"/>
    <property type="match status" value="1"/>
</dbReference>
<proteinExistence type="inferred from homology"/>
<dbReference type="KEGG" id="aten:116286411"/>
<dbReference type="AlphaFoldDB" id="A0A6P8GZ42"/>
<dbReference type="RefSeq" id="XP_031548788.1">
    <property type="nucleotide sequence ID" value="XM_031692928.1"/>
</dbReference>
<dbReference type="OrthoDB" id="10056365at2759"/>
<dbReference type="InterPro" id="IPR027850">
    <property type="entry name" value="DUF4504"/>
</dbReference>
<sequence>MSAECGEWKSKMRKHLGKPFQKHYDSLMMDIILICIGLKPSLLFDYCFIDPIKVVHLLEDLHKSGMTTLVLDVVVLGQDFFITDINVLLKAMNKNLKLKSFSLIDVTGNLEQPRAVTEEIETTVCRQIGDLLIQLDQKSHLPGIPEEHFYNVDLQEEWNLSTMFGFLLCYPVIYWFDSKYQSNCLSLVPLLLHRAYLKLPLHVNYDLFKTFEEFANKLLKKANPRDLKILYSFSFPEQLNSVVEIHVQNWIKYVQKKSLAVELGVNDPVVFDRTHVVEKEIIL</sequence>